<dbReference type="Gene3D" id="1.25.40.20">
    <property type="entry name" value="Ankyrin repeat-containing domain"/>
    <property type="match status" value="1"/>
</dbReference>
<reference evidence="3" key="1">
    <citation type="submission" date="2022-11" db="EMBL/GenBank/DDBJ databases">
        <authorList>
            <person name="Petersen C."/>
        </authorList>
    </citation>
    <scope>NUCLEOTIDE SEQUENCE</scope>
    <source>
        <strain evidence="3">IBT 34128</strain>
    </source>
</reference>
<keyword evidence="4" id="KW-1185">Reference proteome</keyword>
<reference evidence="3" key="2">
    <citation type="journal article" date="2023" name="IMA Fungus">
        <title>Comparative genomic study of the Penicillium genus elucidates a diverse pangenome and 15 lateral gene transfer events.</title>
        <authorList>
            <person name="Petersen C."/>
            <person name="Sorensen T."/>
            <person name="Nielsen M.R."/>
            <person name="Sondergaard T.E."/>
            <person name="Sorensen J.L."/>
            <person name="Fitzpatrick D.A."/>
            <person name="Frisvad J.C."/>
            <person name="Nielsen K.L."/>
        </authorList>
    </citation>
    <scope>NUCLEOTIDE SEQUENCE</scope>
    <source>
        <strain evidence="3">IBT 34128</strain>
    </source>
</reference>
<evidence type="ECO:0000256" key="2">
    <source>
        <dbReference type="ARBA" id="ARBA00023043"/>
    </source>
</evidence>
<dbReference type="OrthoDB" id="341259at2759"/>
<keyword evidence="1" id="KW-0677">Repeat</keyword>
<dbReference type="Proteomes" id="UP001141434">
    <property type="component" value="Unassembled WGS sequence"/>
</dbReference>
<evidence type="ECO:0000313" key="3">
    <source>
        <dbReference type="EMBL" id="KAJ5091302.1"/>
    </source>
</evidence>
<evidence type="ECO:0000256" key="1">
    <source>
        <dbReference type="ARBA" id="ARBA00022737"/>
    </source>
</evidence>
<evidence type="ECO:0008006" key="5">
    <source>
        <dbReference type="Google" id="ProtNLM"/>
    </source>
</evidence>
<dbReference type="PANTHER" id="PTHR24198:SF165">
    <property type="entry name" value="ANKYRIN REPEAT-CONTAINING PROTEIN-RELATED"/>
    <property type="match status" value="1"/>
</dbReference>
<dbReference type="GeneID" id="81395869"/>
<protein>
    <recommendedName>
        <fullName evidence="5">Ankyrin</fullName>
    </recommendedName>
</protein>
<dbReference type="Pfam" id="PF00023">
    <property type="entry name" value="Ank"/>
    <property type="match status" value="1"/>
</dbReference>
<dbReference type="InterPro" id="IPR002110">
    <property type="entry name" value="Ankyrin_rpt"/>
</dbReference>
<dbReference type="SUPFAM" id="SSF48403">
    <property type="entry name" value="Ankyrin repeat"/>
    <property type="match status" value="1"/>
</dbReference>
<evidence type="ECO:0000313" key="4">
    <source>
        <dbReference type="Proteomes" id="UP001141434"/>
    </source>
</evidence>
<name>A0A9W9F0G5_9EURO</name>
<proteinExistence type="predicted"/>
<dbReference type="RefSeq" id="XP_056509500.1">
    <property type="nucleotide sequence ID" value="XM_056656700.1"/>
</dbReference>
<dbReference type="InterPro" id="IPR036770">
    <property type="entry name" value="Ankyrin_rpt-contain_sf"/>
</dbReference>
<gene>
    <name evidence="3" type="ORF">NUU61_006172</name>
</gene>
<dbReference type="EMBL" id="JAPMSZ010000009">
    <property type="protein sequence ID" value="KAJ5091302.1"/>
    <property type="molecule type" value="Genomic_DNA"/>
</dbReference>
<sequence>MLLDLPKGPVLDRPTCGRLYLLLNHALYRHNARYSGISALEWATRHGFETTARKSLAAGVPHGACCHTKWKPIEVAVQHGHEAMVRLFLDWGIDPNTPDFSPLSQEDAGLLRLAASKGQENIIRLLQRAAKIGEEVVRSLLEHNIHVQLLLEKGADPLSENFGRESPLEAAARDDEVEWIKLLLEAIDKREIPLEDLQPKLARAQFQAAENDCLKTKRLLERFY</sequence>
<organism evidence="3 4">
    <name type="scientific">Penicillium alfredii</name>
    <dbReference type="NCBI Taxonomy" id="1506179"/>
    <lineage>
        <taxon>Eukaryota</taxon>
        <taxon>Fungi</taxon>
        <taxon>Dikarya</taxon>
        <taxon>Ascomycota</taxon>
        <taxon>Pezizomycotina</taxon>
        <taxon>Eurotiomycetes</taxon>
        <taxon>Eurotiomycetidae</taxon>
        <taxon>Eurotiales</taxon>
        <taxon>Aspergillaceae</taxon>
        <taxon>Penicillium</taxon>
    </lineage>
</organism>
<accession>A0A9W9F0G5</accession>
<dbReference type="AlphaFoldDB" id="A0A9W9F0G5"/>
<keyword evidence="2" id="KW-0040">ANK repeat</keyword>
<dbReference type="PANTHER" id="PTHR24198">
    <property type="entry name" value="ANKYRIN REPEAT AND PROTEIN KINASE DOMAIN-CONTAINING PROTEIN"/>
    <property type="match status" value="1"/>
</dbReference>
<comment type="caution">
    <text evidence="3">The sequence shown here is derived from an EMBL/GenBank/DDBJ whole genome shotgun (WGS) entry which is preliminary data.</text>
</comment>